<feature type="domain" description="Pyruvate flavodoxin/ferredoxin oxidoreductase pyrimidine binding" evidence="2">
    <location>
        <begin position="9"/>
        <end position="180"/>
    </location>
</feature>
<proteinExistence type="predicted"/>
<dbReference type="PANTHER" id="PTHR43088">
    <property type="entry name" value="SUBUNIT OF PYRUVATE:FLAVODOXIN OXIDOREDUCTASE-RELATED"/>
    <property type="match status" value="1"/>
</dbReference>
<evidence type="ECO:0000256" key="1">
    <source>
        <dbReference type="ARBA" id="ARBA00023002"/>
    </source>
</evidence>
<sequence length="348" mass="38662">MKGTDALGEAAIRAGCRCYFGYPITPQNEVPEYMSRRMQEVGGVFLQGESEIASINMVLGAAASGMRAMTSSSSPGISLKQEGLSFLAALELPAVIVNINRGGPGLGNIAPSQGDYYQATRGGGHGDYRMPVYAPAYVQELYDITMKSFDVADLYRTPVMILGDGMMGQIVEPIYLHERPDVEIPPKDYILDGAENRPSRIIKSLILDPVEMEEHNWKLKRKYDLMAHELPEWEEFMTNDAKLTIIAYGTAARIAKGAVKRARSEGLKVGLLRPITLWPFPEEAIRNLAKKTKLFLVFEMSTGQMIDDVRLAVEGKVPCEFYGRPGGVVPIPQEIARIIERYWLQKEL</sequence>
<dbReference type="InterPro" id="IPR002880">
    <property type="entry name" value="Pyrv_Fd/Flavodoxin_OxRdtase_N"/>
</dbReference>
<dbReference type="PANTHER" id="PTHR43088:SF1">
    <property type="entry name" value="SUBUNIT OF PYRUVATE:FLAVODOXIN OXIDOREDUCTASE"/>
    <property type="match status" value="1"/>
</dbReference>
<dbReference type="EMBL" id="CAADRM010000084">
    <property type="protein sequence ID" value="VFU13868.1"/>
    <property type="molecule type" value="Genomic_DNA"/>
</dbReference>
<evidence type="ECO:0000259" key="2">
    <source>
        <dbReference type="Pfam" id="PF01855"/>
    </source>
</evidence>
<dbReference type="InterPro" id="IPR009014">
    <property type="entry name" value="Transketo_C/PFOR_II"/>
</dbReference>
<dbReference type="NCBIfam" id="NF005507">
    <property type="entry name" value="PRK07119.1"/>
    <property type="match status" value="1"/>
</dbReference>
<keyword evidence="1 4" id="KW-0560">Oxidoreductase</keyword>
<dbReference type="SUPFAM" id="SSF52922">
    <property type="entry name" value="TK C-terminal domain-like"/>
    <property type="match status" value="1"/>
</dbReference>
<dbReference type="Pfam" id="PF01855">
    <property type="entry name" value="POR_N"/>
    <property type="match status" value="1"/>
</dbReference>
<dbReference type="AlphaFoldDB" id="A0A485LYX0"/>
<gene>
    <name evidence="4" type="primary">vorB</name>
    <name evidence="4" type="ORF">SCFA_220085</name>
</gene>
<name>A0A485LYX0_9ZZZZ</name>
<dbReference type="SUPFAM" id="SSF52518">
    <property type="entry name" value="Thiamin diphosphate-binding fold (THDP-binding)"/>
    <property type="match status" value="1"/>
</dbReference>
<evidence type="ECO:0000259" key="3">
    <source>
        <dbReference type="Pfam" id="PF17147"/>
    </source>
</evidence>
<dbReference type="InterPro" id="IPR029061">
    <property type="entry name" value="THDP-binding"/>
</dbReference>
<accession>A0A485LYX0</accession>
<organism evidence="4">
    <name type="scientific">anaerobic digester metagenome</name>
    <dbReference type="NCBI Taxonomy" id="1263854"/>
    <lineage>
        <taxon>unclassified sequences</taxon>
        <taxon>metagenomes</taxon>
        <taxon>ecological metagenomes</taxon>
    </lineage>
</organism>
<dbReference type="EC" id="1.2.7.7" evidence="4"/>
<dbReference type="InterPro" id="IPR033412">
    <property type="entry name" value="PFOR_II"/>
</dbReference>
<dbReference type="GO" id="GO:0043807">
    <property type="term" value="F:3-methyl-2-oxobutanoate dehydrogenase (ferredoxin) activity"/>
    <property type="evidence" value="ECO:0007669"/>
    <property type="project" value="UniProtKB-EC"/>
</dbReference>
<dbReference type="InterPro" id="IPR052368">
    <property type="entry name" value="2-oxoacid_oxidoreductase"/>
</dbReference>
<feature type="domain" description="Pyruvate:ferredoxin oxidoreductase core" evidence="3">
    <location>
        <begin position="241"/>
        <end position="335"/>
    </location>
</feature>
<dbReference type="Gene3D" id="3.40.50.970">
    <property type="match status" value="1"/>
</dbReference>
<dbReference type="Gene3D" id="3.40.50.920">
    <property type="match status" value="1"/>
</dbReference>
<reference evidence="4" key="1">
    <citation type="submission" date="2019-03" db="EMBL/GenBank/DDBJ databases">
        <authorList>
            <person name="Hao L."/>
        </authorList>
    </citation>
    <scope>NUCLEOTIDE SEQUENCE</scope>
</reference>
<evidence type="ECO:0000313" key="4">
    <source>
        <dbReference type="EMBL" id="VFU13868.1"/>
    </source>
</evidence>
<dbReference type="Pfam" id="PF17147">
    <property type="entry name" value="PFOR_II"/>
    <property type="match status" value="1"/>
</dbReference>
<protein>
    <submittedName>
        <fullName evidence="4">Ketoisovalerate oxidoreductase subunit VorB</fullName>
        <ecNumber evidence="4">1.2.7.7</ecNumber>
    </submittedName>
</protein>
<dbReference type="CDD" id="cd07034">
    <property type="entry name" value="TPP_PYR_PFOR_IOR-alpha_like"/>
    <property type="match status" value="1"/>
</dbReference>